<dbReference type="InterPro" id="IPR027434">
    <property type="entry name" value="Homing_endonucl"/>
</dbReference>
<keyword evidence="2" id="KW-0540">Nuclease</keyword>
<protein>
    <submittedName>
        <fullName evidence="2">LAGLIDADG endonuclease</fullName>
    </submittedName>
</protein>
<dbReference type="AlphaFoldDB" id="S4UJN0"/>
<dbReference type="RefSeq" id="YP_008474723.1">
    <property type="nucleotide sequence ID" value="NC_022144.1"/>
</dbReference>
<keyword evidence="2" id="KW-0255">Endonuclease</keyword>
<dbReference type="Pfam" id="PF03161">
    <property type="entry name" value="LAGLIDADG_2"/>
    <property type="match status" value="1"/>
</dbReference>
<dbReference type="EMBL" id="KC164356">
    <property type="protein sequence ID" value="AGJ98105.1"/>
    <property type="molecule type" value="Genomic_DNA"/>
</dbReference>
<dbReference type="SUPFAM" id="SSF55608">
    <property type="entry name" value="Homing endonucleases"/>
    <property type="match status" value="1"/>
</dbReference>
<organism evidence="2">
    <name type="scientific">Glomus cerebriforme</name>
    <dbReference type="NCBI Taxonomy" id="658196"/>
    <lineage>
        <taxon>Eukaryota</taxon>
        <taxon>Fungi</taxon>
        <taxon>Fungi incertae sedis</taxon>
        <taxon>Mucoromycota</taxon>
        <taxon>Glomeromycotina</taxon>
        <taxon>Glomeromycetes</taxon>
        <taxon>Glomerales</taxon>
        <taxon>Glomeraceae</taxon>
        <taxon>Glomus</taxon>
    </lineage>
</organism>
<sequence length="219" mass="25246">MKAYANLPLMFSSPRTRAIKRIGPHNIDIISIIIGSLLGDAYAEKHGLGTRICFQQEDNHSAYLYWLHDTVSNLGYCNERTPKILRRLSKKGQLKYVLRFQTYTFRSFDWIQEAFYSEGKKVVPIFLPEYLTPLALAIWVMNDGAKVSSGIKLCTNGFDYKDVEFLSSILRDKYGLKTSINKTGVINQYDIYISKSSIEDFYEIVKSYLHPSMKHKFGK</sequence>
<evidence type="ECO:0000259" key="1">
    <source>
        <dbReference type="Pfam" id="PF03161"/>
    </source>
</evidence>
<keyword evidence="2" id="KW-0378">Hydrolase</keyword>
<reference evidence="2" key="1">
    <citation type="journal article" date="2013" name="Genome Biol. Evol.">
        <title>Mitochondrial genome rearrangements in Glomus species triggered by homologous recombination between distinct mtDNA haplotypes.</title>
        <authorList>
            <person name="Beaudet D."/>
            <person name="Terrat Y."/>
            <person name="Halary S."/>
            <person name="de la Providencia I.E."/>
            <person name="Hijri M."/>
        </authorList>
    </citation>
    <scope>NUCLEOTIDE SEQUENCE</scope>
</reference>
<dbReference type="InterPro" id="IPR004860">
    <property type="entry name" value="LAGLIDADG_dom"/>
</dbReference>
<feature type="domain" description="Homing endonuclease LAGLIDADG" evidence="1">
    <location>
        <begin position="31"/>
        <end position="201"/>
    </location>
</feature>
<dbReference type="GO" id="GO:0004519">
    <property type="term" value="F:endonuclease activity"/>
    <property type="evidence" value="ECO:0007669"/>
    <property type="project" value="UniProtKB-KW"/>
</dbReference>
<gene>
    <name evidence="2" type="primary">orf219</name>
</gene>
<name>S4UJN0_9GLOM</name>
<geneLocation type="mitochondrion" evidence="2"/>
<keyword evidence="2" id="KW-0496">Mitochondrion</keyword>
<accession>S4UJN0</accession>
<dbReference type="Gene3D" id="3.10.28.10">
    <property type="entry name" value="Homing endonucleases"/>
    <property type="match status" value="2"/>
</dbReference>
<proteinExistence type="predicted"/>
<evidence type="ECO:0000313" key="2">
    <source>
        <dbReference type="EMBL" id="AGJ98105.1"/>
    </source>
</evidence>
<dbReference type="GeneID" id="16694219"/>